<evidence type="ECO:0000313" key="1">
    <source>
        <dbReference type="EMBL" id="APZ43338.1"/>
    </source>
</evidence>
<proteinExistence type="predicted"/>
<dbReference type="AlphaFoldDB" id="A0A1P8UHL8"/>
<dbReference type="EMBL" id="CP019434">
    <property type="protein sequence ID" value="APZ43338.1"/>
    <property type="molecule type" value="Genomic_DNA"/>
</dbReference>
<evidence type="ECO:0000313" key="2">
    <source>
        <dbReference type="Proteomes" id="UP000243807"/>
    </source>
</evidence>
<protein>
    <submittedName>
        <fullName evidence="1">Uncharacterized protein</fullName>
    </submittedName>
</protein>
<organism evidence="1 2">
    <name type="scientific">Acidihalobacter ferrooxydans</name>
    <dbReference type="NCBI Taxonomy" id="1765967"/>
    <lineage>
        <taxon>Bacteria</taxon>
        <taxon>Pseudomonadati</taxon>
        <taxon>Pseudomonadota</taxon>
        <taxon>Gammaproteobacteria</taxon>
        <taxon>Chromatiales</taxon>
        <taxon>Ectothiorhodospiraceae</taxon>
        <taxon>Acidihalobacter</taxon>
    </lineage>
</organism>
<dbReference type="KEGG" id="afy:BW247_09740"/>
<gene>
    <name evidence="1" type="ORF">BW247_09740</name>
</gene>
<reference evidence="1 2" key="1">
    <citation type="submission" date="2017-01" db="EMBL/GenBank/DDBJ databases">
        <title>Draft sequence of Acidihalobacter ferrooxidans strain DSM 14175 (strain V8).</title>
        <authorList>
            <person name="Khaleque H.N."/>
            <person name="Ramsay J.P."/>
            <person name="Murphy R.J.T."/>
            <person name="Kaksonen A.H."/>
            <person name="Boxall N.J."/>
            <person name="Watkin E.L.J."/>
        </authorList>
    </citation>
    <scope>NUCLEOTIDE SEQUENCE [LARGE SCALE GENOMIC DNA]</scope>
    <source>
        <strain evidence="1 2">V8</strain>
    </source>
</reference>
<dbReference type="STRING" id="1765967.BW247_09740"/>
<sequence>MRYSMLSLRQHLWRTRKIEGRWGWLGRTRSSQRVETFAADGDNPARAGAAMRRSRMREAMTRARISPLHRLGYRAVIGRTAKAHPRTLLWHKDTESSPECYQLLLTKKGGLPWIPQNC</sequence>
<accession>A0A1P8UHL8</accession>
<dbReference type="Proteomes" id="UP000243807">
    <property type="component" value="Chromosome"/>
</dbReference>
<name>A0A1P8UHL8_9GAMM</name>
<keyword evidence="2" id="KW-1185">Reference proteome</keyword>